<evidence type="ECO:0000313" key="5">
    <source>
        <dbReference type="EMBL" id="PXY22812.1"/>
    </source>
</evidence>
<dbReference type="Pfam" id="PF00355">
    <property type="entry name" value="Rieske"/>
    <property type="match status" value="1"/>
</dbReference>
<evidence type="ECO:0000256" key="2">
    <source>
        <dbReference type="ARBA" id="ARBA00022723"/>
    </source>
</evidence>
<comment type="caution">
    <text evidence="5">The sequence shown here is derived from an EMBL/GenBank/DDBJ whole genome shotgun (WGS) entry which is preliminary data.</text>
</comment>
<keyword evidence="6" id="KW-1185">Reference proteome</keyword>
<evidence type="ECO:0000256" key="4">
    <source>
        <dbReference type="ARBA" id="ARBA00023014"/>
    </source>
</evidence>
<accession>A0A2V4AQC6</accession>
<keyword evidence="1" id="KW-0001">2Fe-2S</keyword>
<dbReference type="AlphaFoldDB" id="A0A2V4AQC6"/>
<dbReference type="PANTHER" id="PTHR21496">
    <property type="entry name" value="FERREDOXIN-RELATED"/>
    <property type="match status" value="1"/>
</dbReference>
<protein>
    <submittedName>
        <fullName evidence="5">Uncharacterized protein</fullName>
    </submittedName>
</protein>
<gene>
    <name evidence="5" type="ORF">BAY60_23800</name>
</gene>
<keyword evidence="2" id="KW-0479">Metal-binding</keyword>
<dbReference type="Proteomes" id="UP000249915">
    <property type="component" value="Unassembled WGS sequence"/>
</dbReference>
<dbReference type="GO" id="GO:0016705">
    <property type="term" value="F:oxidoreductase activity, acting on paired donors, with incorporation or reduction of molecular oxygen"/>
    <property type="evidence" value="ECO:0007669"/>
    <property type="project" value="UniProtKB-ARBA"/>
</dbReference>
<dbReference type="PANTHER" id="PTHR21496:SF23">
    <property type="entry name" value="3-PHENYLPROPIONATE_CINNAMIC ACID DIOXYGENASE FERREDOXIN SUBUNIT"/>
    <property type="match status" value="1"/>
</dbReference>
<dbReference type="GO" id="GO:0051537">
    <property type="term" value="F:2 iron, 2 sulfur cluster binding"/>
    <property type="evidence" value="ECO:0007669"/>
    <property type="project" value="UniProtKB-KW"/>
</dbReference>
<keyword evidence="4" id="KW-0411">Iron-sulfur</keyword>
<keyword evidence="3" id="KW-0408">Iron</keyword>
<dbReference type="PROSITE" id="PS51296">
    <property type="entry name" value="RIESKE"/>
    <property type="match status" value="1"/>
</dbReference>
<dbReference type="RefSeq" id="WP_112283420.1">
    <property type="nucleotide sequence ID" value="NZ_MASW01000005.1"/>
</dbReference>
<dbReference type="OrthoDB" id="147178at2"/>
<evidence type="ECO:0000256" key="1">
    <source>
        <dbReference type="ARBA" id="ARBA00022714"/>
    </source>
</evidence>
<name>A0A2V4AQC6_9PSEU</name>
<sequence>MDEWVYLADVSELARRKKKRAEIGGEAVALFYVDGAVYALHDVCVHKQRSLSKGTVLHGRVICPGHQWRFDPVTGAADGQPLCQPTYAVRVEDGRVYVNPTRNTGAPAVTSPAESR</sequence>
<proteinExistence type="predicted"/>
<dbReference type="InterPro" id="IPR017941">
    <property type="entry name" value="Rieske_2Fe-2S"/>
</dbReference>
<evidence type="ECO:0000256" key="3">
    <source>
        <dbReference type="ARBA" id="ARBA00023004"/>
    </source>
</evidence>
<organism evidence="5 6">
    <name type="scientific">Prauserella muralis</name>
    <dbReference type="NCBI Taxonomy" id="588067"/>
    <lineage>
        <taxon>Bacteria</taxon>
        <taxon>Bacillati</taxon>
        <taxon>Actinomycetota</taxon>
        <taxon>Actinomycetes</taxon>
        <taxon>Pseudonocardiales</taxon>
        <taxon>Pseudonocardiaceae</taxon>
        <taxon>Prauserella</taxon>
    </lineage>
</organism>
<dbReference type="GO" id="GO:0046872">
    <property type="term" value="F:metal ion binding"/>
    <property type="evidence" value="ECO:0007669"/>
    <property type="project" value="UniProtKB-KW"/>
</dbReference>
<dbReference type="SUPFAM" id="SSF50022">
    <property type="entry name" value="ISP domain"/>
    <property type="match status" value="1"/>
</dbReference>
<evidence type="ECO:0000313" key="6">
    <source>
        <dbReference type="Proteomes" id="UP000249915"/>
    </source>
</evidence>
<reference evidence="5 6" key="1">
    <citation type="submission" date="2016-07" db="EMBL/GenBank/DDBJ databases">
        <title>Draft genome sequence of Prauserella muralis DSM 45305, isolated from a mould-covered wall in an indoor environment.</title>
        <authorList>
            <person name="Ruckert C."/>
            <person name="Albersmeier A."/>
            <person name="Jiang C.-L."/>
            <person name="Jiang Y."/>
            <person name="Kalinowski J."/>
            <person name="Schneider O."/>
            <person name="Winkler A."/>
            <person name="Zotchev S.B."/>
        </authorList>
    </citation>
    <scope>NUCLEOTIDE SEQUENCE [LARGE SCALE GENOMIC DNA]</scope>
    <source>
        <strain evidence="5 6">DSM 45305</strain>
    </source>
</reference>
<dbReference type="GO" id="GO:0004497">
    <property type="term" value="F:monooxygenase activity"/>
    <property type="evidence" value="ECO:0007669"/>
    <property type="project" value="UniProtKB-ARBA"/>
</dbReference>
<dbReference type="InterPro" id="IPR036922">
    <property type="entry name" value="Rieske_2Fe-2S_sf"/>
</dbReference>
<dbReference type="Gene3D" id="2.102.10.10">
    <property type="entry name" value="Rieske [2Fe-2S] iron-sulphur domain"/>
    <property type="match status" value="1"/>
</dbReference>
<dbReference type="EMBL" id="MASW01000005">
    <property type="protein sequence ID" value="PXY22812.1"/>
    <property type="molecule type" value="Genomic_DNA"/>
</dbReference>